<proteinExistence type="predicted"/>
<dbReference type="Pfam" id="PF20789">
    <property type="entry name" value="4HBT_3C"/>
    <property type="match status" value="1"/>
</dbReference>
<dbReference type="Proteomes" id="UP000250266">
    <property type="component" value="Unassembled WGS sequence"/>
</dbReference>
<keyword evidence="3" id="KW-0413">Isomerase</keyword>
<feature type="domain" description="Acyl-CoA thioesterase-like N-terminal HotDog" evidence="1">
    <location>
        <begin position="35"/>
        <end position="119"/>
    </location>
</feature>
<organism evidence="3 4">
    <name type="scientific">Lepidopterella palustris CBS 459.81</name>
    <dbReference type="NCBI Taxonomy" id="1314670"/>
    <lineage>
        <taxon>Eukaryota</taxon>
        <taxon>Fungi</taxon>
        <taxon>Dikarya</taxon>
        <taxon>Ascomycota</taxon>
        <taxon>Pezizomycotina</taxon>
        <taxon>Dothideomycetes</taxon>
        <taxon>Pleosporomycetidae</taxon>
        <taxon>Mytilinidiales</taxon>
        <taxon>Argynnaceae</taxon>
        <taxon>Lepidopterella</taxon>
    </lineage>
</organism>
<dbReference type="InterPro" id="IPR049450">
    <property type="entry name" value="ACOT8-like_C"/>
</dbReference>
<dbReference type="GO" id="GO:0016853">
    <property type="term" value="F:isomerase activity"/>
    <property type="evidence" value="ECO:0007669"/>
    <property type="project" value="UniProtKB-KW"/>
</dbReference>
<dbReference type="SUPFAM" id="SSF54637">
    <property type="entry name" value="Thioesterase/thiol ester dehydrase-isomerase"/>
    <property type="match status" value="2"/>
</dbReference>
<gene>
    <name evidence="3" type="ORF">K432DRAFT_419848</name>
</gene>
<dbReference type="GO" id="GO:0005782">
    <property type="term" value="C:peroxisomal matrix"/>
    <property type="evidence" value="ECO:0007669"/>
    <property type="project" value="UniProtKB-SubCell"/>
</dbReference>
<dbReference type="GO" id="GO:0006637">
    <property type="term" value="P:acyl-CoA metabolic process"/>
    <property type="evidence" value="ECO:0007669"/>
    <property type="project" value="InterPro"/>
</dbReference>
<dbReference type="OrthoDB" id="68328at2759"/>
<dbReference type="PANTHER" id="PTHR11066:SF34">
    <property type="entry name" value="ACYL-COENZYME A THIOESTERASE 8"/>
    <property type="match status" value="1"/>
</dbReference>
<dbReference type="Gene3D" id="3.10.129.10">
    <property type="entry name" value="Hotdog Thioesterase"/>
    <property type="match status" value="2"/>
</dbReference>
<dbReference type="InterPro" id="IPR003703">
    <property type="entry name" value="Acyl_CoA_thio"/>
</dbReference>
<feature type="domain" description="Acyl-CoA thioesterase-like C-terminal" evidence="2">
    <location>
        <begin position="173"/>
        <end position="330"/>
    </location>
</feature>
<evidence type="ECO:0000313" key="4">
    <source>
        <dbReference type="Proteomes" id="UP000250266"/>
    </source>
</evidence>
<dbReference type="InterPro" id="IPR049449">
    <property type="entry name" value="TesB_ACOT8-like_N"/>
</dbReference>
<dbReference type="CDD" id="cd03445">
    <property type="entry name" value="Thioesterase_II_repeat2"/>
    <property type="match status" value="1"/>
</dbReference>
<keyword evidence="4" id="KW-1185">Reference proteome</keyword>
<sequence>MAYHPTRGQSAIENGISLVPVIDLGSDVYMNAQPLWHPPWGRGIFGGAVIAQSISASQKTVPPTFNIHSIHCYFVLAGESSIPITYHVDRVRDGQNFTMRAVQARQRDKCIFIATLSFTRDNGGRKMAEHVGAMPSGIPIPSDSVDIGQLAKAGQMGKDSPYECIRCPIDNKDRPEERKLRHWIRARGRITGNHDAHVAALAYMSDNYFIGTVARVHNASRFDNQRYIDLNISRARVSEHEKAEMRQYFVDLAREEAAENRGLDYSKHVAMMVSLDHTIFFHDPHSVRADEWMLAEMDSPWAGNERGLVMQRIWSRDGVLLATCFQEGIVRLSQDQLERNKL</sequence>
<reference evidence="3 4" key="1">
    <citation type="journal article" date="2016" name="Nat. Commun.">
        <title>Ectomycorrhizal ecology is imprinted in the genome of the dominant symbiotic fungus Cenococcum geophilum.</title>
        <authorList>
            <consortium name="DOE Joint Genome Institute"/>
            <person name="Peter M."/>
            <person name="Kohler A."/>
            <person name="Ohm R.A."/>
            <person name="Kuo A."/>
            <person name="Krutzmann J."/>
            <person name="Morin E."/>
            <person name="Arend M."/>
            <person name="Barry K.W."/>
            <person name="Binder M."/>
            <person name="Choi C."/>
            <person name="Clum A."/>
            <person name="Copeland A."/>
            <person name="Grisel N."/>
            <person name="Haridas S."/>
            <person name="Kipfer T."/>
            <person name="LaButti K."/>
            <person name="Lindquist E."/>
            <person name="Lipzen A."/>
            <person name="Maire R."/>
            <person name="Meier B."/>
            <person name="Mihaltcheva S."/>
            <person name="Molinier V."/>
            <person name="Murat C."/>
            <person name="Poggeler S."/>
            <person name="Quandt C.A."/>
            <person name="Sperisen C."/>
            <person name="Tritt A."/>
            <person name="Tisserant E."/>
            <person name="Crous P.W."/>
            <person name="Henrissat B."/>
            <person name="Nehls U."/>
            <person name="Egli S."/>
            <person name="Spatafora J.W."/>
            <person name="Grigoriev I.V."/>
            <person name="Martin F.M."/>
        </authorList>
    </citation>
    <scope>NUCLEOTIDE SEQUENCE [LARGE SCALE GENOMIC DNA]</scope>
    <source>
        <strain evidence="3 4">CBS 459.81</strain>
    </source>
</reference>
<dbReference type="AlphaFoldDB" id="A0A8E2JAZ2"/>
<dbReference type="InterPro" id="IPR029069">
    <property type="entry name" value="HotDog_dom_sf"/>
</dbReference>
<dbReference type="Pfam" id="PF13622">
    <property type="entry name" value="4HBT_3"/>
    <property type="match status" value="1"/>
</dbReference>
<dbReference type="GO" id="GO:0047617">
    <property type="term" value="F:fatty acyl-CoA hydrolase activity"/>
    <property type="evidence" value="ECO:0007669"/>
    <property type="project" value="InterPro"/>
</dbReference>
<evidence type="ECO:0000259" key="1">
    <source>
        <dbReference type="Pfam" id="PF13622"/>
    </source>
</evidence>
<evidence type="ECO:0000313" key="3">
    <source>
        <dbReference type="EMBL" id="OCK75334.1"/>
    </source>
</evidence>
<name>A0A8E2JAZ2_9PEZI</name>
<dbReference type="EMBL" id="KV745330">
    <property type="protein sequence ID" value="OCK75334.1"/>
    <property type="molecule type" value="Genomic_DNA"/>
</dbReference>
<dbReference type="CDD" id="cd03444">
    <property type="entry name" value="Thioesterase_II_repeat1"/>
    <property type="match status" value="1"/>
</dbReference>
<evidence type="ECO:0000259" key="2">
    <source>
        <dbReference type="Pfam" id="PF20789"/>
    </source>
</evidence>
<protein>
    <submittedName>
        <fullName evidence="3">Thioesterase/thiol ester dehydrase-isomerase</fullName>
    </submittedName>
</protein>
<dbReference type="GO" id="GO:0009062">
    <property type="term" value="P:fatty acid catabolic process"/>
    <property type="evidence" value="ECO:0007669"/>
    <property type="project" value="TreeGrafter"/>
</dbReference>
<accession>A0A8E2JAZ2</accession>
<dbReference type="PANTHER" id="PTHR11066">
    <property type="entry name" value="ACYL-COA THIOESTERASE"/>
    <property type="match status" value="1"/>
</dbReference>